<evidence type="ECO:0000256" key="8">
    <source>
        <dbReference type="RuleBase" id="RU363051"/>
    </source>
</evidence>
<dbReference type="PROSITE" id="PS50873">
    <property type="entry name" value="PEROXIDASE_4"/>
    <property type="match status" value="1"/>
</dbReference>
<dbReference type="EC" id="1.11.1.-" evidence="8"/>
<evidence type="ECO:0000256" key="6">
    <source>
        <dbReference type="ARBA" id="ARBA00023002"/>
    </source>
</evidence>
<dbReference type="PRINTS" id="PR00458">
    <property type="entry name" value="PEROXIDASE"/>
</dbReference>
<dbReference type="GO" id="GO:0000302">
    <property type="term" value="P:response to reactive oxygen species"/>
    <property type="evidence" value="ECO:0007669"/>
    <property type="project" value="TreeGrafter"/>
</dbReference>
<dbReference type="Pfam" id="PF00141">
    <property type="entry name" value="peroxidase"/>
    <property type="match status" value="1"/>
</dbReference>
<dbReference type="CDD" id="cd00691">
    <property type="entry name" value="ascorbate_peroxidase"/>
    <property type="match status" value="1"/>
</dbReference>
<keyword evidence="7" id="KW-0408">Iron</keyword>
<dbReference type="InterPro" id="IPR010255">
    <property type="entry name" value="Haem_peroxidase_sf"/>
</dbReference>
<evidence type="ECO:0000256" key="4">
    <source>
        <dbReference type="ARBA" id="ARBA00022617"/>
    </source>
</evidence>
<dbReference type="PRINTS" id="PR00459">
    <property type="entry name" value="ASPEROXIDASE"/>
</dbReference>
<reference evidence="10" key="1">
    <citation type="submission" date="2020-05" db="EMBL/GenBank/DDBJ databases">
        <title>Phylogenomic resolution of chytrid fungi.</title>
        <authorList>
            <person name="Stajich J.E."/>
            <person name="Amses K."/>
            <person name="Simmons R."/>
            <person name="Seto K."/>
            <person name="Myers J."/>
            <person name="Bonds A."/>
            <person name="Quandt C.A."/>
            <person name="Barry K."/>
            <person name="Liu P."/>
            <person name="Grigoriev I."/>
            <person name="Longcore J.E."/>
            <person name="James T.Y."/>
        </authorList>
    </citation>
    <scope>NUCLEOTIDE SEQUENCE</scope>
    <source>
        <strain evidence="10">JEL0318</strain>
    </source>
</reference>
<dbReference type="GO" id="GO:0020037">
    <property type="term" value="F:heme binding"/>
    <property type="evidence" value="ECO:0007669"/>
    <property type="project" value="UniProtKB-UniRule"/>
</dbReference>
<evidence type="ECO:0000313" key="11">
    <source>
        <dbReference type="Proteomes" id="UP001212841"/>
    </source>
</evidence>
<dbReference type="InterPro" id="IPR019793">
    <property type="entry name" value="Peroxidases_heam-ligand_BS"/>
</dbReference>
<organism evidence="10 11">
    <name type="scientific">Rhizophlyctis rosea</name>
    <dbReference type="NCBI Taxonomy" id="64517"/>
    <lineage>
        <taxon>Eukaryota</taxon>
        <taxon>Fungi</taxon>
        <taxon>Fungi incertae sedis</taxon>
        <taxon>Chytridiomycota</taxon>
        <taxon>Chytridiomycota incertae sedis</taxon>
        <taxon>Chytridiomycetes</taxon>
        <taxon>Rhizophlyctidales</taxon>
        <taxon>Rhizophlyctidaceae</taxon>
        <taxon>Rhizophlyctis</taxon>
    </lineage>
</organism>
<dbReference type="GO" id="GO:0046872">
    <property type="term" value="F:metal ion binding"/>
    <property type="evidence" value="ECO:0007669"/>
    <property type="project" value="UniProtKB-UniRule"/>
</dbReference>
<dbReference type="GO" id="GO:0004601">
    <property type="term" value="F:peroxidase activity"/>
    <property type="evidence" value="ECO:0007669"/>
    <property type="project" value="UniProtKB-KW"/>
</dbReference>
<dbReference type="Gene3D" id="1.10.520.10">
    <property type="match status" value="1"/>
</dbReference>
<evidence type="ECO:0000256" key="7">
    <source>
        <dbReference type="ARBA" id="ARBA00023004"/>
    </source>
</evidence>
<dbReference type="FunFam" id="1.10.420.10:FF:000009">
    <property type="entry name" value="Ascorbate peroxidase"/>
    <property type="match status" value="1"/>
</dbReference>
<keyword evidence="4" id="KW-0349">Heme</keyword>
<evidence type="ECO:0000256" key="5">
    <source>
        <dbReference type="ARBA" id="ARBA00022723"/>
    </source>
</evidence>
<dbReference type="PROSITE" id="PS00436">
    <property type="entry name" value="PEROXIDASE_2"/>
    <property type="match status" value="1"/>
</dbReference>
<comment type="caution">
    <text evidence="10">The sequence shown here is derived from an EMBL/GenBank/DDBJ whole genome shotgun (WGS) entry which is preliminary data.</text>
</comment>
<evidence type="ECO:0000256" key="1">
    <source>
        <dbReference type="ARBA" id="ARBA00003917"/>
    </source>
</evidence>
<dbReference type="PANTHER" id="PTHR31356:SF36">
    <property type="entry name" value="L-ASCORBATE PEROXIDASE 3"/>
    <property type="match status" value="1"/>
</dbReference>
<dbReference type="InterPro" id="IPR002207">
    <property type="entry name" value="Peroxidase_I"/>
</dbReference>
<evidence type="ECO:0000313" key="10">
    <source>
        <dbReference type="EMBL" id="KAJ3057557.1"/>
    </source>
</evidence>
<keyword evidence="11" id="KW-1185">Reference proteome</keyword>
<dbReference type="GO" id="GO:0042744">
    <property type="term" value="P:hydrogen peroxide catabolic process"/>
    <property type="evidence" value="ECO:0007669"/>
    <property type="project" value="TreeGrafter"/>
</dbReference>
<dbReference type="AlphaFoldDB" id="A0AAD5X945"/>
<dbReference type="InterPro" id="IPR044831">
    <property type="entry name" value="Ccp1-like"/>
</dbReference>
<sequence>MSKPGDYAAVRNDIISILRQPDYDDGSIGPILIRLAWHASGTYDKVTNTGGSNGATMRFAPESTDGANAGLEHARKYMDEVKARNPWISYADLWTLSGTVAVEAMGGPVVPWKPGRRDHVFEQLKPDDIPPNGRLPDASQGAQHIRDVFGRMGFSDREMVALIGAHTVGRCHTDRSGYDGPWTYTPTRFSNQFFTLLLSVQWKKKEWSGPLQYVDPDDEIMTLPADLAFLSDPVFRPIVEEYAKDKEVFFRDFAVAFGKLLELGVVRDDDGKAKKVQGPGVQGHAAAMAAMGASAAGCPFAGALRAKL</sequence>
<feature type="domain" description="Plant heme peroxidase family profile" evidence="9">
    <location>
        <begin position="71"/>
        <end position="275"/>
    </location>
</feature>
<dbReference type="PANTHER" id="PTHR31356">
    <property type="entry name" value="THYLAKOID LUMENAL 29 KDA PROTEIN, CHLOROPLASTIC-RELATED"/>
    <property type="match status" value="1"/>
</dbReference>
<dbReference type="EMBL" id="JADGJD010000001">
    <property type="protein sequence ID" value="KAJ3057557.1"/>
    <property type="molecule type" value="Genomic_DNA"/>
</dbReference>
<evidence type="ECO:0000256" key="3">
    <source>
        <dbReference type="ARBA" id="ARBA00022559"/>
    </source>
</evidence>
<dbReference type="Gene3D" id="1.10.420.10">
    <property type="entry name" value="Peroxidase, domain 2"/>
    <property type="match status" value="1"/>
</dbReference>
<protein>
    <recommendedName>
        <fullName evidence="8">Peroxidase</fullName>
        <ecNumber evidence="8">1.11.1.-</ecNumber>
    </recommendedName>
</protein>
<dbReference type="FunFam" id="1.10.520.10:FF:000005">
    <property type="entry name" value="Cytochrome c peroxidase"/>
    <property type="match status" value="1"/>
</dbReference>
<keyword evidence="5" id="KW-0479">Metal-binding</keyword>
<comment type="function">
    <text evidence="1">Destroys radicals which are normally produced within the cells and which are toxic to biological systems.</text>
</comment>
<accession>A0AAD5X945</accession>
<dbReference type="InterPro" id="IPR002016">
    <property type="entry name" value="Haem_peroxidase"/>
</dbReference>
<dbReference type="Proteomes" id="UP001212841">
    <property type="component" value="Unassembled WGS sequence"/>
</dbReference>
<keyword evidence="6 8" id="KW-0560">Oxidoreductase</keyword>
<gene>
    <name evidence="10" type="ORF">HK097_000023</name>
</gene>
<keyword evidence="3 8" id="KW-0575">Peroxidase</keyword>
<dbReference type="PROSITE" id="PS00435">
    <property type="entry name" value="PEROXIDASE_1"/>
    <property type="match status" value="1"/>
</dbReference>
<dbReference type="GO" id="GO:0034599">
    <property type="term" value="P:cellular response to oxidative stress"/>
    <property type="evidence" value="ECO:0007669"/>
    <property type="project" value="InterPro"/>
</dbReference>
<dbReference type="SUPFAM" id="SSF48113">
    <property type="entry name" value="Heme-dependent peroxidases"/>
    <property type="match status" value="1"/>
</dbReference>
<name>A0AAD5X945_9FUNG</name>
<comment type="similarity">
    <text evidence="2">Belongs to the peroxidase family. Cytochrome c peroxidase subfamily.</text>
</comment>
<dbReference type="InterPro" id="IPR019794">
    <property type="entry name" value="Peroxidases_AS"/>
</dbReference>
<evidence type="ECO:0000259" key="9">
    <source>
        <dbReference type="PROSITE" id="PS50873"/>
    </source>
</evidence>
<evidence type="ECO:0000256" key="2">
    <source>
        <dbReference type="ARBA" id="ARBA00005997"/>
    </source>
</evidence>
<proteinExistence type="inferred from homology"/>